<keyword evidence="3 6" id="KW-0812">Transmembrane</keyword>
<evidence type="ECO:0000259" key="7">
    <source>
        <dbReference type="Pfam" id="PF09335"/>
    </source>
</evidence>
<dbReference type="InterPro" id="IPR015414">
    <property type="entry name" value="TMEM64"/>
</dbReference>
<feature type="transmembrane region" description="Helical" evidence="6">
    <location>
        <begin position="150"/>
        <end position="170"/>
    </location>
</feature>
<comment type="caution">
    <text evidence="8">The sequence shown here is derived from an EMBL/GenBank/DDBJ whole genome shotgun (WGS) entry which is preliminary data.</text>
</comment>
<dbReference type="PANTHER" id="PTHR12677">
    <property type="entry name" value="GOLGI APPARATUS MEMBRANE PROTEIN TVP38-RELATED"/>
    <property type="match status" value="1"/>
</dbReference>
<dbReference type="RefSeq" id="WP_148927778.1">
    <property type="nucleotide sequence ID" value="NZ_VNHS01000001.1"/>
</dbReference>
<gene>
    <name evidence="8" type="ORF">BCM02_101875</name>
</gene>
<organism evidence="8 9">
    <name type="scientific">Paenibacillus methanolicus</name>
    <dbReference type="NCBI Taxonomy" id="582686"/>
    <lineage>
        <taxon>Bacteria</taxon>
        <taxon>Bacillati</taxon>
        <taxon>Bacillota</taxon>
        <taxon>Bacilli</taxon>
        <taxon>Bacillales</taxon>
        <taxon>Paenibacillaceae</taxon>
        <taxon>Paenibacillus</taxon>
    </lineage>
</organism>
<keyword evidence="5 6" id="KW-0472">Membrane</keyword>
<dbReference type="InterPro" id="IPR032816">
    <property type="entry name" value="VTT_dom"/>
</dbReference>
<evidence type="ECO:0000256" key="1">
    <source>
        <dbReference type="ARBA" id="ARBA00004651"/>
    </source>
</evidence>
<evidence type="ECO:0000313" key="9">
    <source>
        <dbReference type="Proteomes" id="UP000323257"/>
    </source>
</evidence>
<feature type="transmembrane region" description="Helical" evidence="6">
    <location>
        <begin position="182"/>
        <end position="201"/>
    </location>
</feature>
<keyword evidence="4 6" id="KW-1133">Transmembrane helix</keyword>
<evidence type="ECO:0000313" key="8">
    <source>
        <dbReference type="EMBL" id="TYP79754.1"/>
    </source>
</evidence>
<sequence length="212" mass="23580">MKIVKAAAFLMIAAALWLLNHRYFHFSPEGVKRYILSFGAWSPLIYIIVYTIRPLLFFPATVLCLAGGLAFGPVLGTVYTMIGFTCDSILVFVLARKFGGRLFRAPTGRILEWRERLEKRGFLTVFTLRLIPVVPFDVTSVAAGLSSVRFTPYIGATVIGTAPVTIAYSLLGDRLGRGFGPALLLALLLVLLFALLPFLWLRRRRRGRIKGS</sequence>
<dbReference type="GO" id="GO:0005886">
    <property type="term" value="C:plasma membrane"/>
    <property type="evidence" value="ECO:0007669"/>
    <property type="project" value="UniProtKB-SubCell"/>
</dbReference>
<name>A0A5S5CJR9_9BACL</name>
<dbReference type="Pfam" id="PF09335">
    <property type="entry name" value="VTT_dom"/>
    <property type="match status" value="1"/>
</dbReference>
<comment type="subcellular location">
    <subcellularLocation>
        <location evidence="1 6">Cell membrane</location>
        <topology evidence="1 6">Multi-pass membrane protein</topology>
    </subcellularLocation>
</comment>
<dbReference type="PANTHER" id="PTHR12677:SF59">
    <property type="entry name" value="GOLGI APPARATUS MEMBRANE PROTEIN TVP38-RELATED"/>
    <property type="match status" value="1"/>
</dbReference>
<dbReference type="OrthoDB" id="9812980at2"/>
<evidence type="ECO:0000256" key="2">
    <source>
        <dbReference type="ARBA" id="ARBA00022475"/>
    </source>
</evidence>
<proteinExistence type="inferred from homology"/>
<comment type="similarity">
    <text evidence="6">Belongs to the TVP38/TMEM64 family.</text>
</comment>
<feature type="transmembrane region" description="Helical" evidence="6">
    <location>
        <begin position="77"/>
        <end position="95"/>
    </location>
</feature>
<reference evidence="8 9" key="1">
    <citation type="submission" date="2019-07" db="EMBL/GenBank/DDBJ databases">
        <title>Genomic Encyclopedia of Type Strains, Phase III (KMG-III): the genomes of soil and plant-associated and newly described type strains.</title>
        <authorList>
            <person name="Whitman W."/>
        </authorList>
    </citation>
    <scope>NUCLEOTIDE SEQUENCE [LARGE SCALE GENOMIC DNA]</scope>
    <source>
        <strain evidence="8 9">BL24</strain>
    </source>
</reference>
<keyword evidence="9" id="KW-1185">Reference proteome</keyword>
<feature type="transmembrane region" description="Helical" evidence="6">
    <location>
        <begin position="44"/>
        <end position="71"/>
    </location>
</feature>
<dbReference type="EMBL" id="VNHS01000001">
    <property type="protein sequence ID" value="TYP79754.1"/>
    <property type="molecule type" value="Genomic_DNA"/>
</dbReference>
<dbReference type="AlphaFoldDB" id="A0A5S5CJR9"/>
<protein>
    <recommendedName>
        <fullName evidence="6">TVP38/TMEM64 family membrane protein</fullName>
    </recommendedName>
</protein>
<evidence type="ECO:0000256" key="4">
    <source>
        <dbReference type="ARBA" id="ARBA00022989"/>
    </source>
</evidence>
<feature type="domain" description="VTT" evidence="7">
    <location>
        <begin position="58"/>
        <end position="173"/>
    </location>
</feature>
<evidence type="ECO:0000256" key="6">
    <source>
        <dbReference type="RuleBase" id="RU366058"/>
    </source>
</evidence>
<evidence type="ECO:0000256" key="5">
    <source>
        <dbReference type="ARBA" id="ARBA00023136"/>
    </source>
</evidence>
<keyword evidence="2 6" id="KW-1003">Cell membrane</keyword>
<accession>A0A5S5CJR9</accession>
<feature type="transmembrane region" description="Helical" evidence="6">
    <location>
        <begin position="6"/>
        <end position="24"/>
    </location>
</feature>
<evidence type="ECO:0000256" key="3">
    <source>
        <dbReference type="ARBA" id="ARBA00022692"/>
    </source>
</evidence>
<dbReference type="Proteomes" id="UP000323257">
    <property type="component" value="Unassembled WGS sequence"/>
</dbReference>